<feature type="domain" description="Tubulin/FtsZ GTPase" evidence="16">
    <location>
        <begin position="531"/>
        <end position="728"/>
    </location>
</feature>
<evidence type="ECO:0000256" key="11">
    <source>
        <dbReference type="ARBA" id="ARBA00023134"/>
    </source>
</evidence>
<dbReference type="FunFam" id="3.40.50.1440:FF:000009">
    <property type="entry name" value="Tubulin beta chain"/>
    <property type="match status" value="1"/>
</dbReference>
<evidence type="ECO:0000256" key="4">
    <source>
        <dbReference type="ARBA" id="ARBA00009636"/>
    </source>
</evidence>
<dbReference type="GO" id="GO:0005874">
    <property type="term" value="C:microtubule"/>
    <property type="evidence" value="ECO:0007669"/>
    <property type="project" value="UniProtKB-KW"/>
</dbReference>
<dbReference type="FunFam" id="1.10.287.600:FF:000003">
    <property type="entry name" value="Tubulin beta chain"/>
    <property type="match status" value="1"/>
</dbReference>
<dbReference type="GO" id="GO:0016020">
    <property type="term" value="C:membrane"/>
    <property type="evidence" value="ECO:0007669"/>
    <property type="project" value="UniProtKB-SubCell"/>
</dbReference>
<dbReference type="GO" id="GO:0022857">
    <property type="term" value="F:transmembrane transporter activity"/>
    <property type="evidence" value="ECO:0007669"/>
    <property type="project" value="InterPro"/>
</dbReference>
<comment type="subcellular location">
    <subcellularLocation>
        <location evidence="3">Cytoplasm</location>
        <location evidence="3">Cytoskeleton</location>
    </subcellularLocation>
    <subcellularLocation>
        <location evidence="2">Membrane</location>
        <topology evidence="2">Multi-pass membrane protein</topology>
    </subcellularLocation>
</comment>
<feature type="region of interest" description="Disordered" evidence="14">
    <location>
        <begin position="904"/>
        <end position="931"/>
    </location>
</feature>
<feature type="transmembrane region" description="Helical" evidence="15">
    <location>
        <begin position="256"/>
        <end position="276"/>
    </location>
</feature>
<evidence type="ECO:0000256" key="3">
    <source>
        <dbReference type="ARBA" id="ARBA00004245"/>
    </source>
</evidence>
<organism evidence="18 19">
    <name type="scientific">Letharia lupina</name>
    <dbReference type="NCBI Taxonomy" id="560253"/>
    <lineage>
        <taxon>Eukaryota</taxon>
        <taxon>Fungi</taxon>
        <taxon>Dikarya</taxon>
        <taxon>Ascomycota</taxon>
        <taxon>Pezizomycotina</taxon>
        <taxon>Lecanoromycetes</taxon>
        <taxon>OSLEUM clade</taxon>
        <taxon>Lecanoromycetidae</taxon>
        <taxon>Lecanorales</taxon>
        <taxon>Lecanorineae</taxon>
        <taxon>Parmeliaceae</taxon>
        <taxon>Letharia</taxon>
    </lineage>
</organism>
<proteinExistence type="inferred from homology"/>
<feature type="transmembrane region" description="Helical" evidence="15">
    <location>
        <begin position="183"/>
        <end position="202"/>
    </location>
</feature>
<name>A0A8H6FAK1_9LECA</name>
<dbReference type="SUPFAM" id="SSF103473">
    <property type="entry name" value="MFS general substrate transporter"/>
    <property type="match status" value="1"/>
</dbReference>
<dbReference type="GO" id="GO:0003924">
    <property type="term" value="F:GTPase activity"/>
    <property type="evidence" value="ECO:0007669"/>
    <property type="project" value="InterPro"/>
</dbReference>
<dbReference type="InterPro" id="IPR018316">
    <property type="entry name" value="Tubulin/FtsZ_2-layer-sand-dom"/>
</dbReference>
<dbReference type="InterPro" id="IPR002453">
    <property type="entry name" value="Beta_tubulin"/>
</dbReference>
<keyword evidence="15" id="KW-1133">Transmembrane helix</keyword>
<dbReference type="SUPFAM" id="SSF55307">
    <property type="entry name" value="Tubulin C-terminal domain-like"/>
    <property type="match status" value="1"/>
</dbReference>
<dbReference type="GO" id="GO:0046872">
    <property type="term" value="F:metal ion binding"/>
    <property type="evidence" value="ECO:0007669"/>
    <property type="project" value="UniProtKB-KW"/>
</dbReference>
<evidence type="ECO:0000256" key="7">
    <source>
        <dbReference type="ARBA" id="ARBA00022701"/>
    </source>
</evidence>
<evidence type="ECO:0000313" key="18">
    <source>
        <dbReference type="EMBL" id="KAF6221016.1"/>
    </source>
</evidence>
<feature type="transmembrane region" description="Helical" evidence="15">
    <location>
        <begin position="413"/>
        <end position="433"/>
    </location>
</feature>
<evidence type="ECO:0000259" key="17">
    <source>
        <dbReference type="SMART" id="SM00865"/>
    </source>
</evidence>
<evidence type="ECO:0000256" key="5">
    <source>
        <dbReference type="ARBA" id="ARBA00011747"/>
    </source>
</evidence>
<dbReference type="Pfam" id="PF07690">
    <property type="entry name" value="MFS_1"/>
    <property type="match status" value="1"/>
</dbReference>
<dbReference type="InterPro" id="IPR023123">
    <property type="entry name" value="Tubulin_C"/>
</dbReference>
<feature type="domain" description="Tubulin/FtsZ 2-layer sandwich" evidence="17">
    <location>
        <begin position="730"/>
        <end position="867"/>
    </location>
</feature>
<evidence type="ECO:0000256" key="2">
    <source>
        <dbReference type="ARBA" id="ARBA00004141"/>
    </source>
</evidence>
<dbReference type="SMART" id="SM00864">
    <property type="entry name" value="Tubulin"/>
    <property type="match status" value="1"/>
</dbReference>
<dbReference type="FunFam" id="3.30.1330.20:FF:000002">
    <property type="entry name" value="Tubulin beta chain"/>
    <property type="match status" value="1"/>
</dbReference>
<feature type="transmembrane region" description="Helical" evidence="15">
    <location>
        <begin position="91"/>
        <end position="114"/>
    </location>
</feature>
<sequence length="931" mass="101801">MNGKKSPHPAAKASANGHNSPPVGPETTIAGPGADQPQAEEKRVVDEPPDGGYGWVCVVCTFFINAHTWGINSSYGVFLAYYLANDYYPGASALEFAFIGGLSISQALLISPLATYITRVYGTRTTLLLGVALETLALISASFTHEIWQLFLSQGVCFGFGMGFLFVGSVGIVPQWFTRKRSLANGIGTAGSGLGGLMYSLATNAMIDRLGVEWAFRILGILACAVNCTCAMLIRDRNKAIGSIQLAFDYTLFKRPAFLLLLGWGFFSMMGYIVLLFSLPNYATSIGLSAQQGSIIGAVLNLGQALGRPLVGIFSDKAGRINLAGLCTFIGGLFCFVIWIFAKSYGVLVFFAIIVGTVAGTFWTTIAPVGAEVVDLKELPSALSIVWIVLVLPTTFAEPVALELRQKSGNIYLHAQIFTGFMYVAAAVCMWFLRVWKIGQIEQIAAEQEKKPDDIDAASAEPVDDRAVSFAAKKPKSTVLKRLFIRKKVHLQTGQCGNQIGAAFWQTISGEHGLDGSGQYNGTSDLQLERMNVYFNEASNNKYVPRAVLVDLEPGTMDAVRAGPFGQLFRPDNFVFGQSGAGNNWAKGHYTEGAELVDQVLDVVRREAEGCDCLQGFQITHSLGGGTGAGMGTLLISKIREEFPDRMMATFSVVPSPKVSDTVVEPYNATLSVHQLVENSDETFCIDNEALYDICMRTLKLSNPSYGDLNHLVSAVMSGVTTCLRFPGQLNSDLRKLAVNMVPFPRLHFFMVGFAPLTSRGSSSFRAVTVPELTQQMYDPKNMMAASDFRNGRYLTCAAIFRGKVSMKEVEDQMRNVQNKNASYFVEWIPNNVQTALCSIPPRGLKMSSTFIGNSTSIQELFKRVGDQFTAMFRRKAFLHWYTGEGMDEMEFTEAESNMNDLVSEYQQYQEASVSEGEEEYEEEAPAEGEE</sequence>
<dbReference type="Gene3D" id="3.40.50.1440">
    <property type="entry name" value="Tubulin/FtsZ, GTPase domain"/>
    <property type="match status" value="1"/>
</dbReference>
<feature type="region of interest" description="Disordered" evidence="14">
    <location>
        <begin position="1"/>
        <end position="47"/>
    </location>
</feature>
<dbReference type="PROSITE" id="PS00227">
    <property type="entry name" value="TUBULIN"/>
    <property type="match status" value="1"/>
</dbReference>
<evidence type="ECO:0008006" key="20">
    <source>
        <dbReference type="Google" id="ProtNLM"/>
    </source>
</evidence>
<dbReference type="CDD" id="cd02187">
    <property type="entry name" value="beta_tubulin"/>
    <property type="match status" value="1"/>
</dbReference>
<dbReference type="Gene3D" id="1.10.287.600">
    <property type="entry name" value="Helix hairpin bin"/>
    <property type="match status" value="1"/>
</dbReference>
<dbReference type="GO" id="GO:0097435">
    <property type="term" value="P:supramolecular fiber organization"/>
    <property type="evidence" value="ECO:0007669"/>
    <property type="project" value="UniProtKB-ARBA"/>
</dbReference>
<dbReference type="Pfam" id="PF00091">
    <property type="entry name" value="Tubulin"/>
    <property type="match status" value="1"/>
</dbReference>
<dbReference type="InterPro" id="IPR003008">
    <property type="entry name" value="Tubulin_FtsZ_GTPase"/>
</dbReference>
<dbReference type="GO" id="GO:0000070">
    <property type="term" value="P:mitotic sister chromatid segregation"/>
    <property type="evidence" value="ECO:0007669"/>
    <property type="project" value="UniProtKB-ARBA"/>
</dbReference>
<evidence type="ECO:0000256" key="15">
    <source>
        <dbReference type="SAM" id="Phobius"/>
    </source>
</evidence>
<evidence type="ECO:0000256" key="8">
    <source>
        <dbReference type="ARBA" id="ARBA00022723"/>
    </source>
</evidence>
<keyword evidence="15" id="KW-0472">Membrane</keyword>
<keyword evidence="15" id="KW-0812">Transmembrane</keyword>
<keyword evidence="6" id="KW-0963">Cytoplasm</keyword>
<keyword evidence="12" id="KW-0206">Cytoskeleton</keyword>
<dbReference type="GeneID" id="59331109"/>
<reference evidence="18 19" key="1">
    <citation type="journal article" date="2020" name="Genomics">
        <title>Complete, high-quality genomes from long-read metagenomic sequencing of two wolf lichen thalli reveals enigmatic genome architecture.</title>
        <authorList>
            <person name="McKenzie S.K."/>
            <person name="Walston R.F."/>
            <person name="Allen J.L."/>
        </authorList>
    </citation>
    <scope>NUCLEOTIDE SEQUENCE [LARGE SCALE GENOMIC DNA]</scope>
    <source>
        <strain evidence="18">WasteWater1</strain>
    </source>
</reference>
<dbReference type="SUPFAM" id="SSF52490">
    <property type="entry name" value="Tubulin nucleotide-binding domain-like"/>
    <property type="match status" value="1"/>
</dbReference>
<comment type="caution">
    <text evidence="18">The sequence shown here is derived from an EMBL/GenBank/DDBJ whole genome shotgun (WGS) entry which is preliminary data.</text>
</comment>
<evidence type="ECO:0000256" key="13">
    <source>
        <dbReference type="ARBA" id="ARBA00034296"/>
    </source>
</evidence>
<protein>
    <recommendedName>
        <fullName evidence="20">Tubulin beta chain</fullName>
    </recommendedName>
</protein>
<comment type="similarity">
    <text evidence="4">Belongs to the tubulin family.</text>
</comment>
<feature type="transmembrane region" description="Helical" evidence="15">
    <location>
        <begin position="126"/>
        <end position="145"/>
    </location>
</feature>
<feature type="transmembrane region" description="Helical" evidence="15">
    <location>
        <begin position="323"/>
        <end position="342"/>
    </location>
</feature>
<feature type="compositionally biased region" description="Acidic residues" evidence="14">
    <location>
        <begin position="916"/>
        <end position="931"/>
    </location>
</feature>
<dbReference type="RefSeq" id="XP_037150451.1">
    <property type="nucleotide sequence ID" value="XM_037293622.1"/>
</dbReference>
<feature type="transmembrane region" description="Helical" evidence="15">
    <location>
        <begin position="52"/>
        <end position="71"/>
    </location>
</feature>
<feature type="transmembrane region" description="Helical" evidence="15">
    <location>
        <begin position="214"/>
        <end position="235"/>
    </location>
</feature>
<accession>A0A8H6FAK1</accession>
<evidence type="ECO:0000256" key="9">
    <source>
        <dbReference type="ARBA" id="ARBA00022741"/>
    </source>
</evidence>
<dbReference type="InterPro" id="IPR000217">
    <property type="entry name" value="Tubulin"/>
</dbReference>
<dbReference type="PANTHER" id="PTHR11588">
    <property type="entry name" value="TUBULIN"/>
    <property type="match status" value="1"/>
</dbReference>
<evidence type="ECO:0000259" key="16">
    <source>
        <dbReference type="SMART" id="SM00864"/>
    </source>
</evidence>
<dbReference type="InterPro" id="IPR036525">
    <property type="entry name" value="Tubulin/FtsZ_GTPase_sf"/>
</dbReference>
<dbReference type="Gene3D" id="1.20.1250.20">
    <property type="entry name" value="MFS general substrate transporter like domains"/>
    <property type="match status" value="2"/>
</dbReference>
<dbReference type="PRINTS" id="PR01163">
    <property type="entry name" value="BETATUBULIN"/>
</dbReference>
<dbReference type="InterPro" id="IPR037103">
    <property type="entry name" value="Tubulin/FtsZ-like_C"/>
</dbReference>
<keyword evidence="19" id="KW-1185">Reference proteome</keyword>
<feature type="transmembrane region" description="Helical" evidence="15">
    <location>
        <begin position="382"/>
        <end position="401"/>
    </location>
</feature>
<dbReference type="CDD" id="cd17352">
    <property type="entry name" value="MFS_MCT_SLC16"/>
    <property type="match status" value="1"/>
</dbReference>
<comment type="function">
    <text evidence="13">Tubulin is the major constituent of microtubules, a cylinder consisting of laterally associated linear protofilaments composed of alpha- and beta-tubulin heterodimers. Microtubules grow by the addition of GTP-tubulin dimers to the microtubule end, where a stabilizing cap forms. Below the cap, tubulin dimers are in GDP-bound state, owing to GTPase activity of alpha-tubulin.</text>
</comment>
<gene>
    <name evidence="18" type="ORF">HO133_002697</name>
</gene>
<evidence type="ECO:0000256" key="1">
    <source>
        <dbReference type="ARBA" id="ARBA00001946"/>
    </source>
</evidence>
<keyword evidence="9" id="KW-0547">Nucleotide-binding</keyword>
<keyword evidence="11" id="KW-0342">GTP-binding</keyword>
<dbReference type="InterPro" id="IPR008280">
    <property type="entry name" value="Tub_FtsZ_C"/>
</dbReference>
<dbReference type="GO" id="GO:0007052">
    <property type="term" value="P:mitotic spindle organization"/>
    <property type="evidence" value="ECO:0007669"/>
    <property type="project" value="UniProtKB-ARBA"/>
</dbReference>
<dbReference type="InterPro" id="IPR036259">
    <property type="entry name" value="MFS_trans_sf"/>
</dbReference>
<dbReference type="PRINTS" id="PR01161">
    <property type="entry name" value="TUBULIN"/>
</dbReference>
<dbReference type="Proteomes" id="UP000593566">
    <property type="component" value="Unassembled WGS sequence"/>
</dbReference>
<keyword evidence="7" id="KW-0493">Microtubule</keyword>
<comment type="subunit">
    <text evidence="5">Dimer of alpha and beta chains. A typical microtubule is a hollow water-filled tube with an outer diameter of 25 nm and an inner diameter of 15 nM. Alpha-beta heterodimers associate head-to-tail to form protofilaments running lengthwise along the microtubule wall with the beta-tubulin subunit facing the microtubule plus end conferring a structural polarity. Microtubules usually have 13 protofilaments but different protofilament numbers can be found in some organisms and specialized cells.</text>
</comment>
<evidence type="ECO:0000256" key="12">
    <source>
        <dbReference type="ARBA" id="ARBA00023212"/>
    </source>
</evidence>
<evidence type="ECO:0000256" key="6">
    <source>
        <dbReference type="ARBA" id="ARBA00022490"/>
    </source>
</evidence>
<evidence type="ECO:0000256" key="10">
    <source>
        <dbReference type="ARBA" id="ARBA00022842"/>
    </source>
</evidence>
<dbReference type="GO" id="GO:0005200">
    <property type="term" value="F:structural constituent of cytoskeleton"/>
    <property type="evidence" value="ECO:0007669"/>
    <property type="project" value="InterPro"/>
</dbReference>
<evidence type="ECO:0000256" key="14">
    <source>
        <dbReference type="SAM" id="MobiDB-lite"/>
    </source>
</evidence>
<feature type="transmembrane region" description="Helical" evidence="15">
    <location>
        <begin position="151"/>
        <end position="171"/>
    </location>
</feature>
<feature type="transmembrane region" description="Helical" evidence="15">
    <location>
        <begin position="348"/>
        <end position="370"/>
    </location>
</feature>
<dbReference type="EMBL" id="JACCJB010000015">
    <property type="protein sequence ID" value="KAF6221016.1"/>
    <property type="molecule type" value="Genomic_DNA"/>
</dbReference>
<comment type="cofactor">
    <cofactor evidence="1">
        <name>Mg(2+)</name>
        <dbReference type="ChEBI" id="CHEBI:18420"/>
    </cofactor>
</comment>
<dbReference type="AlphaFoldDB" id="A0A8H6FAK1"/>
<dbReference type="InterPro" id="IPR011701">
    <property type="entry name" value="MFS"/>
</dbReference>
<keyword evidence="8" id="KW-0479">Metal-binding</keyword>
<dbReference type="Gene3D" id="3.30.1330.20">
    <property type="entry name" value="Tubulin/FtsZ, C-terminal domain"/>
    <property type="match status" value="1"/>
</dbReference>
<dbReference type="GO" id="GO:0005525">
    <property type="term" value="F:GTP binding"/>
    <property type="evidence" value="ECO:0007669"/>
    <property type="project" value="UniProtKB-KW"/>
</dbReference>
<dbReference type="Pfam" id="PF03953">
    <property type="entry name" value="Tubulin_C"/>
    <property type="match status" value="1"/>
</dbReference>
<evidence type="ECO:0000313" key="19">
    <source>
        <dbReference type="Proteomes" id="UP000593566"/>
    </source>
</evidence>
<dbReference type="InterPro" id="IPR017975">
    <property type="entry name" value="Tubulin_CS"/>
</dbReference>
<keyword evidence="10" id="KW-0460">Magnesium</keyword>
<dbReference type="SMART" id="SM00865">
    <property type="entry name" value="Tubulin_C"/>
    <property type="match status" value="1"/>
</dbReference>